<dbReference type="InterPro" id="IPR058532">
    <property type="entry name" value="YjbR/MT2646/Rv2570-like"/>
</dbReference>
<dbReference type="RefSeq" id="WP_040772155.1">
    <property type="nucleotide sequence ID" value="NZ_QRCM01000001.1"/>
</dbReference>
<dbReference type="AlphaFoldDB" id="A0A6P2CLQ8"/>
<proteinExistence type="predicted"/>
<comment type="caution">
    <text evidence="1">The sequence shown here is derived from an EMBL/GenBank/DDBJ whole genome shotgun (WGS) entry which is preliminary data.</text>
</comment>
<dbReference type="SUPFAM" id="SSF142906">
    <property type="entry name" value="YjbR-like"/>
    <property type="match status" value="1"/>
</dbReference>
<organism evidence="1 2">
    <name type="scientific">Rhodococcus rhodnii</name>
    <dbReference type="NCBI Taxonomy" id="38312"/>
    <lineage>
        <taxon>Bacteria</taxon>
        <taxon>Bacillati</taxon>
        <taxon>Actinomycetota</taxon>
        <taxon>Actinomycetes</taxon>
        <taxon>Mycobacteriales</taxon>
        <taxon>Nocardiaceae</taxon>
        <taxon>Rhodococcus</taxon>
    </lineage>
</organism>
<evidence type="ECO:0000313" key="2">
    <source>
        <dbReference type="Proteomes" id="UP000471120"/>
    </source>
</evidence>
<keyword evidence="1" id="KW-0238">DNA-binding</keyword>
<dbReference type="Proteomes" id="UP000471120">
    <property type="component" value="Unassembled WGS sequence"/>
</dbReference>
<dbReference type="GO" id="GO:0003677">
    <property type="term" value="F:DNA binding"/>
    <property type="evidence" value="ECO:0007669"/>
    <property type="project" value="UniProtKB-KW"/>
</dbReference>
<gene>
    <name evidence="1" type="ORF">DW322_15985</name>
</gene>
<accession>A0A6P2CLQ8</accession>
<evidence type="ECO:0000313" key="1">
    <source>
        <dbReference type="EMBL" id="TXG92770.1"/>
    </source>
</evidence>
<dbReference type="EMBL" id="QRCM01000001">
    <property type="protein sequence ID" value="TXG92770.1"/>
    <property type="molecule type" value="Genomic_DNA"/>
</dbReference>
<name>A0A6P2CLQ8_9NOCA</name>
<sequence>MPHPTMFDDADPLLARVRRIALTLPEASEAIAHGRPTFRCGKMFGIYGGSVKGGSAKGSGRSGTSPVRHDHAVLFVPEQSERPALTADPRFFVPAYLGPYGWLGLDVTADCDWDEIAELLDASYRAVAPQRCIVLLDATR</sequence>
<dbReference type="Gene3D" id="3.90.1150.30">
    <property type="match status" value="1"/>
</dbReference>
<dbReference type="Pfam" id="PF04237">
    <property type="entry name" value="YjbR"/>
    <property type="match status" value="1"/>
</dbReference>
<reference evidence="1 2" key="1">
    <citation type="submission" date="2018-07" db="EMBL/GenBank/DDBJ databases">
        <title>Genome sequence of Rhodococcus rhodnii ATCC 35071 from Rhodnius prolixus.</title>
        <authorList>
            <person name="Patel V."/>
            <person name="Vogel K.J."/>
        </authorList>
    </citation>
    <scope>NUCLEOTIDE SEQUENCE [LARGE SCALE GENOMIC DNA]</scope>
    <source>
        <strain evidence="1 2">ATCC 35071</strain>
    </source>
</reference>
<dbReference type="InterPro" id="IPR038056">
    <property type="entry name" value="YjbR-like_sf"/>
</dbReference>
<protein>
    <submittedName>
        <fullName evidence="1">MmcQ/YjbR family DNA-binding protein</fullName>
    </submittedName>
</protein>